<dbReference type="GO" id="GO:0030735">
    <property type="term" value="F:carnosine N-methyltransferase activity"/>
    <property type="evidence" value="ECO:0007669"/>
    <property type="project" value="UniProtKB-EC"/>
</dbReference>
<evidence type="ECO:0000256" key="2">
    <source>
        <dbReference type="ARBA" id="ARBA00012003"/>
    </source>
</evidence>
<organism evidence="6 7">
    <name type="scientific">Piedraia hortae CBS 480.64</name>
    <dbReference type="NCBI Taxonomy" id="1314780"/>
    <lineage>
        <taxon>Eukaryota</taxon>
        <taxon>Fungi</taxon>
        <taxon>Dikarya</taxon>
        <taxon>Ascomycota</taxon>
        <taxon>Pezizomycotina</taxon>
        <taxon>Dothideomycetes</taxon>
        <taxon>Dothideomycetidae</taxon>
        <taxon>Capnodiales</taxon>
        <taxon>Piedraiaceae</taxon>
        <taxon>Piedraia</taxon>
    </lineage>
</organism>
<protein>
    <recommendedName>
        <fullName evidence="2">carnosine N-methyltransferase</fullName>
        <ecNumber evidence="2">2.1.1.22</ecNumber>
    </recommendedName>
</protein>
<reference evidence="6" key="1">
    <citation type="journal article" date="2020" name="Stud. Mycol.">
        <title>101 Dothideomycetes genomes: a test case for predicting lifestyles and emergence of pathogens.</title>
        <authorList>
            <person name="Haridas S."/>
            <person name="Albert R."/>
            <person name="Binder M."/>
            <person name="Bloem J."/>
            <person name="Labutti K."/>
            <person name="Salamov A."/>
            <person name="Andreopoulos B."/>
            <person name="Baker S."/>
            <person name="Barry K."/>
            <person name="Bills G."/>
            <person name="Bluhm B."/>
            <person name="Cannon C."/>
            <person name="Castanera R."/>
            <person name="Culley D."/>
            <person name="Daum C."/>
            <person name="Ezra D."/>
            <person name="Gonzalez J."/>
            <person name="Henrissat B."/>
            <person name="Kuo A."/>
            <person name="Liang C."/>
            <person name="Lipzen A."/>
            <person name="Lutzoni F."/>
            <person name="Magnuson J."/>
            <person name="Mondo S."/>
            <person name="Nolan M."/>
            <person name="Ohm R."/>
            <person name="Pangilinan J."/>
            <person name="Park H.-J."/>
            <person name="Ramirez L."/>
            <person name="Alfaro M."/>
            <person name="Sun H."/>
            <person name="Tritt A."/>
            <person name="Yoshinaga Y."/>
            <person name="Zwiers L.-H."/>
            <person name="Turgeon B."/>
            <person name="Goodwin S."/>
            <person name="Spatafora J."/>
            <person name="Crous P."/>
            <person name="Grigoriev I."/>
        </authorList>
    </citation>
    <scope>NUCLEOTIDE SEQUENCE</scope>
    <source>
        <strain evidence="6">CBS 480.64</strain>
    </source>
</reference>
<dbReference type="PANTHER" id="PTHR12303">
    <property type="entry name" value="CARNOSINE N-METHYLTRANSFERASE"/>
    <property type="match status" value="1"/>
</dbReference>
<dbReference type="EC" id="2.1.1.22" evidence="2"/>
<dbReference type="SMART" id="SM01296">
    <property type="entry name" value="N2227"/>
    <property type="match status" value="1"/>
</dbReference>
<name>A0A6A7BYV6_9PEZI</name>
<dbReference type="Gene3D" id="3.40.50.150">
    <property type="entry name" value="Vaccinia Virus protein VP39"/>
    <property type="match status" value="1"/>
</dbReference>
<dbReference type="GO" id="GO:0032259">
    <property type="term" value="P:methylation"/>
    <property type="evidence" value="ECO:0007669"/>
    <property type="project" value="UniProtKB-KW"/>
</dbReference>
<dbReference type="PANTHER" id="PTHR12303:SF6">
    <property type="entry name" value="CARNOSINE N-METHYLTRANSFERASE"/>
    <property type="match status" value="1"/>
</dbReference>
<dbReference type="InterPro" id="IPR029063">
    <property type="entry name" value="SAM-dependent_MTases_sf"/>
</dbReference>
<evidence type="ECO:0000256" key="3">
    <source>
        <dbReference type="ARBA" id="ARBA00022603"/>
    </source>
</evidence>
<proteinExistence type="inferred from homology"/>
<dbReference type="SUPFAM" id="SSF53335">
    <property type="entry name" value="S-adenosyl-L-methionine-dependent methyltransferases"/>
    <property type="match status" value="1"/>
</dbReference>
<evidence type="ECO:0000313" key="6">
    <source>
        <dbReference type="EMBL" id="KAF2860167.1"/>
    </source>
</evidence>
<dbReference type="InterPro" id="IPR012901">
    <property type="entry name" value="CARME"/>
</dbReference>
<dbReference type="OrthoDB" id="978at2759"/>
<gene>
    <name evidence="6" type="ORF">K470DRAFT_270897</name>
</gene>
<dbReference type="EMBL" id="MU005984">
    <property type="protein sequence ID" value="KAF2860167.1"/>
    <property type="molecule type" value="Genomic_DNA"/>
</dbReference>
<keyword evidence="4" id="KW-0808">Transferase</keyword>
<keyword evidence="5" id="KW-0949">S-adenosyl-L-methionine</keyword>
<evidence type="ECO:0000256" key="4">
    <source>
        <dbReference type="ARBA" id="ARBA00022679"/>
    </source>
</evidence>
<sequence>MADTQEENEKRVLYAALDSFRQYRRTALQNFVVPRRASFYSLPDAHVAQLSKPPYSLPELYDCVESAIDANADVAEAILQIALESFGVPPEDTSWHGTAKASDLEKASCTIRQCFRDWSVAGKHERDSSYGRIQRALEEHLPPATMQTRHRFRILVPGSGLGRQLWDLCAAGYTVEGNEISFHQLMASNYILNYCSKAGQHKIFPFALSFENNQSRSGQLRAVYIPDVHPAVMPPTSVPFNERMQMVTGDFCSTYRKKENSDAFNAVATCFFIDTAPNLLRYIEAVKNCLKPGGIWVNLGPLLWHFVGQAMDCATADGEGIAAPGGFELSNDLVISLVKDQGFIILEQDHAMPQGFLQDPASMRQTVYRPGFWVAKKK</sequence>
<comment type="similarity">
    <text evidence="1">Belongs to the carnosine N-methyltransferase family.</text>
</comment>
<evidence type="ECO:0000256" key="1">
    <source>
        <dbReference type="ARBA" id="ARBA00010086"/>
    </source>
</evidence>
<dbReference type="AlphaFoldDB" id="A0A6A7BYV6"/>
<evidence type="ECO:0000313" key="7">
    <source>
        <dbReference type="Proteomes" id="UP000799421"/>
    </source>
</evidence>
<keyword evidence="3" id="KW-0489">Methyltransferase</keyword>
<accession>A0A6A7BYV6</accession>
<evidence type="ECO:0000256" key="5">
    <source>
        <dbReference type="ARBA" id="ARBA00022691"/>
    </source>
</evidence>
<dbReference type="Pfam" id="PF07942">
    <property type="entry name" value="CARME"/>
    <property type="match status" value="1"/>
</dbReference>
<dbReference type="Proteomes" id="UP000799421">
    <property type="component" value="Unassembled WGS sequence"/>
</dbReference>
<keyword evidence="7" id="KW-1185">Reference proteome</keyword>